<dbReference type="Pfam" id="PF15566">
    <property type="entry name" value="Imm32"/>
    <property type="match status" value="1"/>
</dbReference>
<dbReference type="InterPro" id="IPR029083">
    <property type="entry name" value="Imm32"/>
</dbReference>
<keyword evidence="2" id="KW-1185">Reference proteome</keyword>
<dbReference type="Proteomes" id="UP000284120">
    <property type="component" value="Unassembled WGS sequence"/>
</dbReference>
<dbReference type="AlphaFoldDB" id="A0A3S3PU45"/>
<organism evidence="1 2">
    <name type="scientific">Pedobacter chitinilyticus</name>
    <dbReference type="NCBI Taxonomy" id="2233776"/>
    <lineage>
        <taxon>Bacteria</taxon>
        <taxon>Pseudomonadati</taxon>
        <taxon>Bacteroidota</taxon>
        <taxon>Sphingobacteriia</taxon>
        <taxon>Sphingobacteriales</taxon>
        <taxon>Sphingobacteriaceae</taxon>
        <taxon>Pedobacter</taxon>
    </lineage>
</organism>
<dbReference type="RefSeq" id="WP_113647660.1">
    <property type="nucleotide sequence ID" value="NZ_QMHN01000003.1"/>
</dbReference>
<dbReference type="OrthoDB" id="3387727at2"/>
<name>A0A3S3PU45_9SPHI</name>
<gene>
    <name evidence="1" type="ORF">DPV69_12280</name>
</gene>
<proteinExistence type="predicted"/>
<reference evidence="1 2" key="1">
    <citation type="submission" date="2018-06" db="EMBL/GenBank/DDBJ databases">
        <title>Pedobacter endophyticus sp. nov., an endophytic bacterium isolated from a leaf of Triticum aestivum.</title>
        <authorList>
            <person name="Zhang L."/>
        </authorList>
    </citation>
    <scope>NUCLEOTIDE SEQUENCE [LARGE SCALE GENOMIC DNA]</scope>
    <source>
        <strain evidence="1 2">CM134L-2</strain>
    </source>
</reference>
<accession>A0A3S3PU45</accession>
<evidence type="ECO:0000313" key="2">
    <source>
        <dbReference type="Proteomes" id="UP000284120"/>
    </source>
</evidence>
<comment type="caution">
    <text evidence="1">The sequence shown here is derived from an EMBL/GenBank/DDBJ whole genome shotgun (WGS) entry which is preliminary data.</text>
</comment>
<sequence>MEIIVTVPEYLDEGLKLDWEDGFEIESKVINGEIMISANKAGLISLAKHLLTLAQDNVPANHHFHLDECNGLEEGSNPLVIQKKG</sequence>
<evidence type="ECO:0000313" key="1">
    <source>
        <dbReference type="EMBL" id="RWU07750.1"/>
    </source>
</evidence>
<dbReference type="EMBL" id="SAYW01000003">
    <property type="protein sequence ID" value="RWU07750.1"/>
    <property type="molecule type" value="Genomic_DNA"/>
</dbReference>
<protein>
    <submittedName>
        <fullName evidence="1">Uncharacterized protein</fullName>
    </submittedName>
</protein>